<feature type="transmembrane region" description="Helical" evidence="10">
    <location>
        <begin position="382"/>
        <end position="399"/>
    </location>
</feature>
<gene>
    <name evidence="13" type="ORF">Esi_0455_0017</name>
</gene>
<dbReference type="Gene3D" id="3.40.50.300">
    <property type="entry name" value="P-loop containing nucleotide triphosphate hydrolases"/>
    <property type="match status" value="2"/>
</dbReference>
<dbReference type="FunFam" id="1.20.1560.10:FF:000006">
    <property type="entry name" value="ATP-binding cassette, sub-family C (CFTR/MRP), member 9"/>
    <property type="match status" value="1"/>
</dbReference>
<feature type="transmembrane region" description="Helical" evidence="10">
    <location>
        <begin position="1052"/>
        <end position="1072"/>
    </location>
</feature>
<dbReference type="PANTHER" id="PTHR24223:SF353">
    <property type="entry name" value="ABC TRANSPORTER ATP-BINDING PROTEIN_PERMEASE VMR1-RELATED"/>
    <property type="match status" value="1"/>
</dbReference>
<feature type="transmembrane region" description="Helical" evidence="10">
    <location>
        <begin position="605"/>
        <end position="624"/>
    </location>
</feature>
<dbReference type="Pfam" id="PF00664">
    <property type="entry name" value="ABC_membrane"/>
    <property type="match status" value="2"/>
</dbReference>
<dbReference type="STRING" id="2880.D7G1Q3"/>
<dbReference type="Proteomes" id="UP000002630">
    <property type="component" value="Unassembled WGS sequence"/>
</dbReference>
<dbReference type="PROSITE" id="PS50929">
    <property type="entry name" value="ABC_TM1F"/>
    <property type="match status" value="2"/>
</dbReference>
<feature type="domain" description="ABC transporter" evidence="11">
    <location>
        <begin position="719"/>
        <end position="942"/>
    </location>
</feature>
<dbReference type="EMBL" id="FN649760">
    <property type="protein sequence ID" value="CBJ33298.1"/>
    <property type="molecule type" value="Genomic_DNA"/>
</dbReference>
<keyword evidence="2" id="KW-0813">Transport</keyword>
<dbReference type="SMART" id="SM00382">
    <property type="entry name" value="AAA"/>
    <property type="match status" value="2"/>
</dbReference>
<dbReference type="SUPFAM" id="SSF52540">
    <property type="entry name" value="P-loop containing nucleoside triphosphate hydrolases"/>
    <property type="match status" value="2"/>
</dbReference>
<keyword evidence="4" id="KW-0677">Repeat</keyword>
<feature type="domain" description="ABC transmembrane type-1" evidence="12">
    <location>
        <begin position="345"/>
        <end position="625"/>
    </location>
</feature>
<dbReference type="CDD" id="cd18579">
    <property type="entry name" value="ABC_6TM_ABCC_D1"/>
    <property type="match status" value="1"/>
</dbReference>
<proteinExistence type="predicted"/>
<feature type="transmembrane region" description="Helical" evidence="10">
    <location>
        <begin position="469"/>
        <end position="495"/>
    </location>
</feature>
<dbReference type="GO" id="GO:0005524">
    <property type="term" value="F:ATP binding"/>
    <property type="evidence" value="ECO:0007669"/>
    <property type="project" value="UniProtKB-KW"/>
</dbReference>
<dbReference type="InterPro" id="IPR003439">
    <property type="entry name" value="ABC_transporter-like_ATP-bd"/>
</dbReference>
<feature type="transmembrane region" description="Helical" evidence="10">
    <location>
        <begin position="109"/>
        <end position="126"/>
    </location>
</feature>
<reference evidence="13 14" key="1">
    <citation type="journal article" date="2010" name="Nature">
        <title>The Ectocarpus genome and the independent evolution of multicellularity in brown algae.</title>
        <authorList>
            <person name="Cock J.M."/>
            <person name="Sterck L."/>
            <person name="Rouze P."/>
            <person name="Scornet D."/>
            <person name="Allen A.E."/>
            <person name="Amoutzias G."/>
            <person name="Anthouard V."/>
            <person name="Artiguenave F."/>
            <person name="Aury J.M."/>
            <person name="Badger J.H."/>
            <person name="Beszteri B."/>
            <person name="Billiau K."/>
            <person name="Bonnet E."/>
            <person name="Bothwell J.H."/>
            <person name="Bowler C."/>
            <person name="Boyen C."/>
            <person name="Brownlee C."/>
            <person name="Carrano C.J."/>
            <person name="Charrier B."/>
            <person name="Cho G.Y."/>
            <person name="Coelho S.M."/>
            <person name="Collen J."/>
            <person name="Corre E."/>
            <person name="Da Silva C."/>
            <person name="Delage L."/>
            <person name="Delaroque N."/>
            <person name="Dittami S.M."/>
            <person name="Doulbeau S."/>
            <person name="Elias M."/>
            <person name="Farnham G."/>
            <person name="Gachon C.M."/>
            <person name="Gschloessl B."/>
            <person name="Heesch S."/>
            <person name="Jabbari K."/>
            <person name="Jubin C."/>
            <person name="Kawai H."/>
            <person name="Kimura K."/>
            <person name="Kloareg B."/>
            <person name="Kupper F.C."/>
            <person name="Lang D."/>
            <person name="Le Bail A."/>
            <person name="Leblanc C."/>
            <person name="Lerouge P."/>
            <person name="Lohr M."/>
            <person name="Lopez P.J."/>
            <person name="Martens C."/>
            <person name="Maumus F."/>
            <person name="Michel G."/>
            <person name="Miranda-Saavedra D."/>
            <person name="Morales J."/>
            <person name="Moreau H."/>
            <person name="Motomura T."/>
            <person name="Nagasato C."/>
            <person name="Napoli C.A."/>
            <person name="Nelson D.R."/>
            <person name="Nyvall-Collen P."/>
            <person name="Peters A.F."/>
            <person name="Pommier C."/>
            <person name="Potin P."/>
            <person name="Poulain J."/>
            <person name="Quesneville H."/>
            <person name="Read B."/>
            <person name="Rensing S.A."/>
            <person name="Ritter A."/>
            <person name="Rousvoal S."/>
            <person name="Samanta M."/>
            <person name="Samson G."/>
            <person name="Schroeder D.C."/>
            <person name="Segurens B."/>
            <person name="Strittmatter M."/>
            <person name="Tonon T."/>
            <person name="Tregear J.W."/>
            <person name="Valentin K."/>
            <person name="von Dassow P."/>
            <person name="Yamagishi T."/>
            <person name="Van de Peer Y."/>
            <person name="Wincker P."/>
        </authorList>
    </citation>
    <scope>NUCLEOTIDE SEQUENCE [LARGE SCALE GENOMIC DNA]</scope>
    <source>
        <strain evidence="14">Ec32 / CCAP1310/4</strain>
    </source>
</reference>
<dbReference type="InterPro" id="IPR044746">
    <property type="entry name" value="ABCC_6TM_D1"/>
</dbReference>
<dbReference type="InterPro" id="IPR003593">
    <property type="entry name" value="AAA+_ATPase"/>
</dbReference>
<dbReference type="InterPro" id="IPR017871">
    <property type="entry name" value="ABC_transporter-like_CS"/>
</dbReference>
<dbReference type="SUPFAM" id="SSF90123">
    <property type="entry name" value="ABC transporter transmembrane region"/>
    <property type="match status" value="2"/>
</dbReference>
<feature type="region of interest" description="Disordered" evidence="9">
    <location>
        <begin position="678"/>
        <end position="732"/>
    </location>
</feature>
<dbReference type="PANTHER" id="PTHR24223">
    <property type="entry name" value="ATP-BINDING CASSETTE SUB-FAMILY C"/>
    <property type="match status" value="1"/>
</dbReference>
<accession>D7G1Q3</accession>
<keyword evidence="3 10" id="KW-0812">Transmembrane</keyword>
<dbReference type="FunCoup" id="D7G1Q3">
    <property type="interactions" value="4"/>
</dbReference>
<keyword evidence="14" id="KW-1185">Reference proteome</keyword>
<dbReference type="eggNOG" id="KOG0054">
    <property type="taxonomic scope" value="Eukaryota"/>
</dbReference>
<dbReference type="InterPro" id="IPR011527">
    <property type="entry name" value="ABC1_TM_dom"/>
</dbReference>
<dbReference type="GO" id="GO:0016887">
    <property type="term" value="F:ATP hydrolysis activity"/>
    <property type="evidence" value="ECO:0007669"/>
    <property type="project" value="InterPro"/>
</dbReference>
<comment type="subcellular location">
    <subcellularLocation>
        <location evidence="1">Membrane</location>
        <topology evidence="1">Multi-pass membrane protein</topology>
    </subcellularLocation>
</comment>
<feature type="compositionally biased region" description="Low complexity" evidence="9">
    <location>
        <begin position="709"/>
        <end position="723"/>
    </location>
</feature>
<evidence type="ECO:0000256" key="8">
    <source>
        <dbReference type="ARBA" id="ARBA00023136"/>
    </source>
</evidence>
<dbReference type="GO" id="GO:0016020">
    <property type="term" value="C:membrane"/>
    <property type="evidence" value="ECO:0007669"/>
    <property type="project" value="UniProtKB-SubCell"/>
</dbReference>
<dbReference type="InterPro" id="IPR050173">
    <property type="entry name" value="ABC_transporter_C-like"/>
</dbReference>
<dbReference type="GO" id="GO:0140359">
    <property type="term" value="F:ABC-type transporter activity"/>
    <property type="evidence" value="ECO:0007669"/>
    <property type="project" value="InterPro"/>
</dbReference>
<evidence type="ECO:0000256" key="5">
    <source>
        <dbReference type="ARBA" id="ARBA00022741"/>
    </source>
</evidence>
<feature type="transmembrane region" description="Helical" evidence="10">
    <location>
        <begin position="76"/>
        <end position="97"/>
    </location>
</feature>
<feature type="transmembrane region" description="Helical" evidence="10">
    <location>
        <begin position="1239"/>
        <end position="1258"/>
    </location>
</feature>
<dbReference type="InterPro" id="IPR036640">
    <property type="entry name" value="ABC1_TM_sf"/>
</dbReference>
<dbReference type="CDD" id="cd03250">
    <property type="entry name" value="ABCC_MRP_domain1"/>
    <property type="match status" value="1"/>
</dbReference>
<evidence type="ECO:0000313" key="13">
    <source>
        <dbReference type="EMBL" id="CBJ33298.1"/>
    </source>
</evidence>
<feature type="domain" description="ABC transmembrane type-1" evidence="12">
    <location>
        <begin position="1025"/>
        <end position="1287"/>
    </location>
</feature>
<feature type="region of interest" description="Disordered" evidence="9">
    <location>
        <begin position="948"/>
        <end position="989"/>
    </location>
</feature>
<evidence type="ECO:0000313" key="14">
    <source>
        <dbReference type="Proteomes" id="UP000002630"/>
    </source>
</evidence>
<protein>
    <submittedName>
        <fullName evidence="13">Uncharacterized protein</fullName>
    </submittedName>
</protein>
<feature type="transmembrane region" description="Helical" evidence="10">
    <location>
        <begin position="1150"/>
        <end position="1170"/>
    </location>
</feature>
<dbReference type="OrthoDB" id="201048at2759"/>
<evidence type="ECO:0000259" key="12">
    <source>
        <dbReference type="PROSITE" id="PS50929"/>
    </source>
</evidence>
<feature type="region of interest" description="Disordered" evidence="9">
    <location>
        <begin position="1579"/>
        <end position="1607"/>
    </location>
</feature>
<feature type="region of interest" description="Disordered" evidence="9">
    <location>
        <begin position="275"/>
        <end position="312"/>
    </location>
</feature>
<feature type="compositionally biased region" description="Gly residues" evidence="9">
    <location>
        <begin position="1591"/>
        <end position="1607"/>
    </location>
</feature>
<dbReference type="PROSITE" id="PS00211">
    <property type="entry name" value="ABC_TRANSPORTER_1"/>
    <property type="match status" value="2"/>
</dbReference>
<sequence length="1607" mass="176831">MGLFDAATVEWWVPASYLLLAGIADVAWKSREGVHEAAAKSNDDTDSTNTSLLAPLIHEGAENSDRPPKYNVTATGVLWSTLSISWGLCIYQGVRAIVELVRHGADTTVFVSSTVLCIAWAAASVLRSRDHWREAAKEPSIGSDGLPARRKLWWVFWPFYNLSFMTALVAVIDRAGHGGKSWSGVVSVVADDRLWNVVALALALSFVSYSVARGAEVTLCTRKPNGEFTARFLSAGLFSWFSPVIDIGQKKQLDFDDLPMPIDDDLSSTVWKKMDEADPRSPLPSLSLRCGKKEEGKRRGETSARVQEGAQNEDGGAAAAAVVKEYGLLWRMWRVTKPMVISQGLWQLVATLTEFLPSIAMQQIIDFVTSYNKEGGRVTGRITFFVVLLFVGPILQGLADGRNFHIGRRIGCRVRGSLVGSIFRKMLAMDTASSTYSSGQLTNLMSVDAQSVLEYSCYTHFIWATSLQIIVSVGLLFYVLGSAAFGGVLFMVLSVPLGKYTTKKTQTFQKVLMTRKDDRMSVVGETMQGIRIIKLFAWERDFMSKIDKTRRNEMRSLRSYMVMMAGVIVQWNSVTTLVGLCTFLFHTRLLGRTLTASQGFTSLSLFGILRFPLLVLPDVVNFYLQARVSLDRIETFLGRRDVEGQPVDTELTRSVHLAGGPRAPIGGLLVQNGTFAWPPSEREKVSNDGEEDGREEEKRRSSADDDDGSSSAANTPTTSPTSSLWSPQEEESMTLSDITLEVKPGELVCVYGATGCGKSSLLLSLLGEVRRVEGTVEINGTVAYAAQRAWIQNATLRDNVLFGSPYDPERYDRVLSACALTADLDLLEAGDQTEIGEKGINLSGGQQQRVSLARAVYAQADVYLLDDVLSAVDAHVGEHIFKHCVRGMLRDKAVVLVTHQVPMTARYANRVALMSVDGRMVEVGNPRELMEDESSRLSALINKVGGGGRLKRQPSVEMETSSARVEAGVNSKEKAEKEREKNQLVKEESRQRGSPEFGIYVAYCKAAGGIFVFVIPYLCFHASYNILQFGQNLLLSRWVDKLEANSNDTPAMWQYIGISFAVIAAVFCRSLVQSLASLRASTAMHDALTKNVMHAPVGWFERTPLGRILNRFSSDVQEVDKEVMDAIGSTLVCLFSALSIVTVIVYTVPFLILALVPISCLAIVLGHRYLNASRELKRLDSVSKSPIYAHFTESVNGVSTIRAFGAQARFVEESCRRVDKCNRAHFYLWVSNRWFNVRIQLVGATVAFLAGAFVVWWGKDHIEATVAGLALLYALQFTDSVKYLVRQHALLEMQMNSVERILEYTKNAPQEAARVVEGRRPAPTWPSDGALSVKNLTVQYPSTDAPVISGMSFDVAPRTRVGVVGRTGAGKSSLMTALFRLVEPSPGSEVTIDGMDVLKMGLADLRSRLAIVPQDPICFRGTVRSNLDPFLEYSDVDMWEALRQAHMDNSIRSAGGLDAPVDESGGNFSVGERQLMCMARALLRKSSVLVMDEATANVDPETDLLIQSTMREEFRNCTVLCIAHRLHTIIYYDRVMVLERGELMEYASPLELLNDPNSLFHALCKKTGALEQLKETARVEQEERLARDGGADGGGGDGGGGGMATSK</sequence>
<keyword evidence="6" id="KW-0067">ATP-binding</keyword>
<evidence type="ECO:0000259" key="11">
    <source>
        <dbReference type="PROSITE" id="PS50893"/>
    </source>
</evidence>
<dbReference type="FunFam" id="3.40.50.300:FF:000163">
    <property type="entry name" value="Multidrug resistance-associated protein member 4"/>
    <property type="match status" value="1"/>
</dbReference>
<feature type="compositionally biased region" description="Basic and acidic residues" evidence="9">
    <location>
        <begin position="291"/>
        <end position="302"/>
    </location>
</feature>
<feature type="transmembrane region" description="Helical" evidence="10">
    <location>
        <begin position="152"/>
        <end position="172"/>
    </location>
</feature>
<feature type="domain" description="ABC transporter" evidence="11">
    <location>
        <begin position="1331"/>
        <end position="1565"/>
    </location>
</feature>
<dbReference type="InParanoid" id="D7G1Q3"/>
<evidence type="ECO:0000256" key="2">
    <source>
        <dbReference type="ARBA" id="ARBA00022448"/>
    </source>
</evidence>
<dbReference type="Pfam" id="PF00005">
    <property type="entry name" value="ABC_tran"/>
    <property type="match status" value="2"/>
</dbReference>
<evidence type="ECO:0000256" key="10">
    <source>
        <dbReference type="SAM" id="Phobius"/>
    </source>
</evidence>
<keyword evidence="8 10" id="KW-0472">Membrane</keyword>
<feature type="transmembrane region" description="Helical" evidence="10">
    <location>
        <begin position="560"/>
        <end position="585"/>
    </location>
</feature>
<keyword evidence="7 10" id="KW-1133">Transmembrane helix</keyword>
<evidence type="ECO:0000256" key="3">
    <source>
        <dbReference type="ARBA" id="ARBA00022692"/>
    </source>
</evidence>
<evidence type="ECO:0000256" key="9">
    <source>
        <dbReference type="SAM" id="MobiDB-lite"/>
    </source>
</evidence>
<feature type="compositionally biased region" description="Basic and acidic residues" evidence="9">
    <location>
        <begin position="971"/>
        <end position="989"/>
    </location>
</feature>
<evidence type="ECO:0000256" key="1">
    <source>
        <dbReference type="ARBA" id="ARBA00004141"/>
    </source>
</evidence>
<feature type="compositionally biased region" description="Basic and acidic residues" evidence="9">
    <location>
        <begin position="1579"/>
        <end position="1590"/>
    </location>
</feature>
<dbReference type="InterPro" id="IPR027417">
    <property type="entry name" value="P-loop_NTPase"/>
</dbReference>
<dbReference type="PROSITE" id="PS50893">
    <property type="entry name" value="ABC_TRANSPORTER_2"/>
    <property type="match status" value="2"/>
</dbReference>
<name>D7G1Q3_ECTSI</name>
<dbReference type="FunFam" id="1.20.1560.10:FF:000010">
    <property type="entry name" value="Multidrug resistance-associated ABC transporter"/>
    <property type="match status" value="1"/>
</dbReference>
<feature type="transmembrane region" description="Helical" evidence="10">
    <location>
        <begin position="1123"/>
        <end position="1144"/>
    </location>
</feature>
<dbReference type="Gene3D" id="1.20.1560.10">
    <property type="entry name" value="ABC transporter type 1, transmembrane domain"/>
    <property type="match status" value="2"/>
</dbReference>
<evidence type="ECO:0000256" key="7">
    <source>
        <dbReference type="ARBA" id="ARBA00022989"/>
    </source>
</evidence>
<evidence type="ECO:0000256" key="4">
    <source>
        <dbReference type="ARBA" id="ARBA00022737"/>
    </source>
</evidence>
<feature type="transmembrane region" description="Helical" evidence="10">
    <location>
        <begin position="194"/>
        <end position="212"/>
    </location>
</feature>
<dbReference type="CDD" id="cd18604">
    <property type="entry name" value="ABC_6TM_VMR1_D2_like"/>
    <property type="match status" value="1"/>
</dbReference>
<organism evidence="13 14">
    <name type="scientific">Ectocarpus siliculosus</name>
    <name type="common">Brown alga</name>
    <name type="synonym">Conferva siliculosa</name>
    <dbReference type="NCBI Taxonomy" id="2880"/>
    <lineage>
        <taxon>Eukaryota</taxon>
        <taxon>Sar</taxon>
        <taxon>Stramenopiles</taxon>
        <taxon>Ochrophyta</taxon>
        <taxon>PX clade</taxon>
        <taxon>Phaeophyceae</taxon>
        <taxon>Ectocarpales</taxon>
        <taxon>Ectocarpaceae</taxon>
        <taxon>Ectocarpus</taxon>
    </lineage>
</organism>
<dbReference type="FunFam" id="3.40.50.300:FF:000997">
    <property type="entry name" value="Multidrug resistance-associated protein 1"/>
    <property type="match status" value="1"/>
</dbReference>
<dbReference type="CDD" id="cd03244">
    <property type="entry name" value="ABCC_MRP_domain2"/>
    <property type="match status" value="1"/>
</dbReference>
<evidence type="ECO:0000256" key="6">
    <source>
        <dbReference type="ARBA" id="ARBA00022840"/>
    </source>
</evidence>
<keyword evidence="5" id="KW-0547">Nucleotide-binding</keyword>